<accession>A0A1N5VYZ9</accession>
<dbReference type="NCBIfam" id="TIGR01549">
    <property type="entry name" value="HAD-SF-IA-v1"/>
    <property type="match status" value="1"/>
</dbReference>
<dbReference type="Proteomes" id="UP000195607">
    <property type="component" value="Chromosome I"/>
</dbReference>
<dbReference type="AlphaFoldDB" id="A0A1N5VYZ9"/>
<dbReference type="SFLD" id="SFLDS00003">
    <property type="entry name" value="Haloacid_Dehalogenase"/>
    <property type="match status" value="1"/>
</dbReference>
<keyword evidence="5" id="KW-0460">Magnesium</keyword>
<evidence type="ECO:0000313" key="6">
    <source>
        <dbReference type="EMBL" id="SIM77257.1"/>
    </source>
</evidence>
<reference evidence="6 7" key="1">
    <citation type="submission" date="2016-04" db="EMBL/GenBank/DDBJ databases">
        <authorList>
            <person name="Evans L.H."/>
            <person name="Alamgir A."/>
            <person name="Owens N."/>
            <person name="Weber N.D."/>
            <person name="Virtaneva K."/>
            <person name="Barbian K."/>
            <person name="Babar A."/>
            <person name="Rosenke K."/>
        </authorList>
    </citation>
    <scope>NUCLEOTIDE SEQUENCE [LARGE SCALE GENOMIC DNA]</scope>
    <source>
        <strain evidence="7">S5(T) (JCM 30642 \VKM B-2941)</strain>
    </source>
</reference>
<dbReference type="Gene3D" id="3.40.50.1000">
    <property type="entry name" value="HAD superfamily/HAD-like"/>
    <property type="match status" value="1"/>
</dbReference>
<protein>
    <submittedName>
        <fullName evidence="6">HAD superfamily hydrolase</fullName>
    </submittedName>
</protein>
<sequence length="252" mass="29167">MSELKTVLVDFDNTIYDDLGAMRRTFVLLKREYRFFKSVPLDELLSRFYFTDYKMQDLLRTGGMTPEEVNLKRTDMFLQNIGLPLKDDMVKEIHDRIREVHIRTGKPFSGVHEVLGELKKKYVIGVVTNHMGNYQRQKIAKSKLDKYIDFMIPAYDYNVFKPEEEIFKIALKGANSSPDETVMLGDNWKADIKGALNAGIVPIWVNFKNQPAPNPEFKNIIRSFYPASEVVSKIEEFYSKGIETMSLEEGVN</sequence>
<evidence type="ECO:0000256" key="5">
    <source>
        <dbReference type="ARBA" id="ARBA00022842"/>
    </source>
</evidence>
<dbReference type="SUPFAM" id="SSF56784">
    <property type="entry name" value="HAD-like"/>
    <property type="match status" value="1"/>
</dbReference>
<evidence type="ECO:0000313" key="7">
    <source>
        <dbReference type="Proteomes" id="UP000195607"/>
    </source>
</evidence>
<evidence type="ECO:0000256" key="3">
    <source>
        <dbReference type="ARBA" id="ARBA00022723"/>
    </source>
</evidence>
<organism evidence="6 7">
    <name type="scientific">Cuniculiplasma divulgatum</name>
    <dbReference type="NCBI Taxonomy" id="1673428"/>
    <lineage>
        <taxon>Archaea</taxon>
        <taxon>Methanobacteriati</taxon>
        <taxon>Thermoplasmatota</taxon>
        <taxon>Thermoplasmata</taxon>
        <taxon>Thermoplasmatales</taxon>
        <taxon>Cuniculiplasmataceae</taxon>
        <taxon>Cuniculiplasma</taxon>
    </lineage>
</organism>
<dbReference type="InterPro" id="IPR036412">
    <property type="entry name" value="HAD-like_sf"/>
</dbReference>
<proteinExistence type="inferred from homology"/>
<evidence type="ECO:0000256" key="4">
    <source>
        <dbReference type="ARBA" id="ARBA00022801"/>
    </source>
</evidence>
<name>A0A1N5VYZ9_9ARCH</name>
<dbReference type="InterPro" id="IPR041492">
    <property type="entry name" value="HAD_2"/>
</dbReference>
<dbReference type="Gene3D" id="1.20.120.710">
    <property type="entry name" value="Haloacid dehalogenase hydrolase-like domain"/>
    <property type="match status" value="1"/>
</dbReference>
<dbReference type="GO" id="GO:0044281">
    <property type="term" value="P:small molecule metabolic process"/>
    <property type="evidence" value="ECO:0007669"/>
    <property type="project" value="UniProtKB-ARBA"/>
</dbReference>
<evidence type="ECO:0000256" key="1">
    <source>
        <dbReference type="ARBA" id="ARBA00001946"/>
    </source>
</evidence>
<dbReference type="InterPro" id="IPR051400">
    <property type="entry name" value="HAD-like_hydrolase"/>
</dbReference>
<gene>
    <name evidence="6" type="ORF">CSP5_1543</name>
</gene>
<dbReference type="InterPro" id="IPR006439">
    <property type="entry name" value="HAD-SF_hydro_IA"/>
</dbReference>
<dbReference type="SFLD" id="SFLDG01129">
    <property type="entry name" value="C1.5:_HAD__Beta-PGM__Phosphata"/>
    <property type="match status" value="1"/>
</dbReference>
<dbReference type="GeneID" id="41588785"/>
<keyword evidence="3" id="KW-0479">Metal-binding</keyword>
<dbReference type="EMBL" id="LT671858">
    <property type="protein sequence ID" value="SIM77257.1"/>
    <property type="molecule type" value="Genomic_DNA"/>
</dbReference>
<dbReference type="GO" id="GO:0046872">
    <property type="term" value="F:metal ion binding"/>
    <property type="evidence" value="ECO:0007669"/>
    <property type="project" value="UniProtKB-KW"/>
</dbReference>
<dbReference type="GO" id="GO:0016791">
    <property type="term" value="F:phosphatase activity"/>
    <property type="evidence" value="ECO:0007669"/>
    <property type="project" value="TreeGrafter"/>
</dbReference>
<comment type="cofactor">
    <cofactor evidence="1">
        <name>Mg(2+)</name>
        <dbReference type="ChEBI" id="CHEBI:18420"/>
    </cofactor>
</comment>
<comment type="similarity">
    <text evidence="2">Belongs to the HAD-like hydrolase superfamily.</text>
</comment>
<keyword evidence="4 6" id="KW-0378">Hydrolase</keyword>
<dbReference type="Pfam" id="PF13419">
    <property type="entry name" value="HAD_2"/>
    <property type="match status" value="1"/>
</dbReference>
<dbReference type="InterPro" id="IPR023214">
    <property type="entry name" value="HAD_sf"/>
</dbReference>
<dbReference type="RefSeq" id="WP_148690006.1">
    <property type="nucleotide sequence ID" value="NZ_LT671858.1"/>
</dbReference>
<dbReference type="PANTHER" id="PTHR46470">
    <property type="entry name" value="N-ACYLNEURAMINATE-9-PHOSPHATASE"/>
    <property type="match status" value="1"/>
</dbReference>
<dbReference type="PANTHER" id="PTHR46470:SF2">
    <property type="entry name" value="GLYCERALDEHYDE 3-PHOSPHATE PHOSPHATASE"/>
    <property type="match status" value="1"/>
</dbReference>
<evidence type="ECO:0000256" key="2">
    <source>
        <dbReference type="ARBA" id="ARBA00007958"/>
    </source>
</evidence>